<reference evidence="10 11" key="1">
    <citation type="submission" date="2016-10" db="EMBL/GenBank/DDBJ databases">
        <authorList>
            <person name="de Groot N.N."/>
        </authorList>
    </citation>
    <scope>NUCLEOTIDE SEQUENCE [LARGE SCALE GENOMIC DNA]</scope>
    <source>
        <strain evidence="10 11">AB35.6</strain>
    </source>
</reference>
<feature type="transmembrane region" description="Helical" evidence="8">
    <location>
        <begin position="12"/>
        <end position="35"/>
    </location>
</feature>
<evidence type="ECO:0000256" key="7">
    <source>
        <dbReference type="ARBA" id="ARBA00023136"/>
    </source>
</evidence>
<keyword evidence="6 8" id="KW-1133">Transmembrane helix</keyword>
<dbReference type="AlphaFoldDB" id="A0A1H4JS43"/>
<feature type="transmembrane region" description="Helical" evidence="8">
    <location>
        <begin position="55"/>
        <end position="78"/>
    </location>
</feature>
<evidence type="ECO:0000256" key="4">
    <source>
        <dbReference type="ARBA" id="ARBA00022692"/>
    </source>
</evidence>
<evidence type="ECO:0000313" key="10">
    <source>
        <dbReference type="EMBL" id="SEB48755.1"/>
    </source>
</evidence>
<proteinExistence type="predicted"/>
<gene>
    <name evidence="10" type="ORF">SAMN05443244_0769</name>
</gene>
<keyword evidence="4 8" id="KW-0812">Transmembrane</keyword>
<feature type="transmembrane region" description="Helical" evidence="8">
    <location>
        <begin position="267"/>
        <end position="285"/>
    </location>
</feature>
<dbReference type="InterPro" id="IPR005828">
    <property type="entry name" value="MFS_sugar_transport-like"/>
</dbReference>
<feature type="transmembrane region" description="Helical" evidence="8">
    <location>
        <begin position="322"/>
        <end position="344"/>
    </location>
</feature>
<feature type="transmembrane region" description="Helical" evidence="8">
    <location>
        <begin position="151"/>
        <end position="173"/>
    </location>
</feature>
<dbReference type="InterPro" id="IPR036259">
    <property type="entry name" value="MFS_trans_sf"/>
</dbReference>
<dbReference type="EMBL" id="FNSD01000001">
    <property type="protein sequence ID" value="SEB48755.1"/>
    <property type="molecule type" value="Genomic_DNA"/>
</dbReference>
<feature type="transmembrane region" description="Helical" evidence="8">
    <location>
        <begin position="185"/>
        <end position="204"/>
    </location>
</feature>
<organism evidence="10 11">
    <name type="scientific">Terriglobus roseus</name>
    <dbReference type="NCBI Taxonomy" id="392734"/>
    <lineage>
        <taxon>Bacteria</taxon>
        <taxon>Pseudomonadati</taxon>
        <taxon>Acidobacteriota</taxon>
        <taxon>Terriglobia</taxon>
        <taxon>Terriglobales</taxon>
        <taxon>Acidobacteriaceae</taxon>
        <taxon>Terriglobus</taxon>
    </lineage>
</organism>
<dbReference type="SUPFAM" id="SSF103473">
    <property type="entry name" value="MFS general substrate transporter"/>
    <property type="match status" value="1"/>
</dbReference>
<dbReference type="InterPro" id="IPR020846">
    <property type="entry name" value="MFS_dom"/>
</dbReference>
<evidence type="ECO:0000256" key="2">
    <source>
        <dbReference type="ARBA" id="ARBA00022448"/>
    </source>
</evidence>
<dbReference type="PROSITE" id="PS00216">
    <property type="entry name" value="SUGAR_TRANSPORT_1"/>
    <property type="match status" value="1"/>
</dbReference>
<dbReference type="Pfam" id="PF00083">
    <property type="entry name" value="Sugar_tr"/>
    <property type="match status" value="1"/>
</dbReference>
<evidence type="ECO:0000256" key="5">
    <source>
        <dbReference type="ARBA" id="ARBA00022847"/>
    </source>
</evidence>
<evidence type="ECO:0000256" key="8">
    <source>
        <dbReference type="SAM" id="Phobius"/>
    </source>
</evidence>
<keyword evidence="2" id="KW-0813">Transport</keyword>
<dbReference type="PROSITE" id="PS50850">
    <property type="entry name" value="MFS"/>
    <property type="match status" value="1"/>
</dbReference>
<dbReference type="Proteomes" id="UP000182409">
    <property type="component" value="Unassembled WGS sequence"/>
</dbReference>
<dbReference type="GO" id="GO:0015293">
    <property type="term" value="F:symporter activity"/>
    <property type="evidence" value="ECO:0007669"/>
    <property type="project" value="UniProtKB-KW"/>
</dbReference>
<comment type="subcellular location">
    <subcellularLocation>
        <location evidence="1">Cell membrane</location>
        <topology evidence="1">Multi-pass membrane protein</topology>
    </subcellularLocation>
</comment>
<dbReference type="PANTHER" id="PTHR43528">
    <property type="entry name" value="ALPHA-KETOGLUTARATE PERMEASE"/>
    <property type="match status" value="1"/>
</dbReference>
<feature type="transmembrane region" description="Helical" evidence="8">
    <location>
        <begin position="297"/>
        <end position="316"/>
    </location>
</feature>
<feature type="transmembrane region" description="Helical" evidence="8">
    <location>
        <begin position="235"/>
        <end position="255"/>
    </location>
</feature>
<evidence type="ECO:0000259" key="9">
    <source>
        <dbReference type="PROSITE" id="PS50850"/>
    </source>
</evidence>
<keyword evidence="5" id="KW-0769">Symport</keyword>
<dbReference type="PANTHER" id="PTHR43528:SF1">
    <property type="entry name" value="ALPHA-KETOGLUTARATE PERMEASE"/>
    <property type="match status" value="1"/>
</dbReference>
<evidence type="ECO:0000256" key="3">
    <source>
        <dbReference type="ARBA" id="ARBA00022475"/>
    </source>
</evidence>
<feature type="domain" description="Major facilitator superfamily (MFS) profile" evidence="9">
    <location>
        <begin position="14"/>
        <end position="418"/>
    </location>
</feature>
<evidence type="ECO:0000256" key="1">
    <source>
        <dbReference type="ARBA" id="ARBA00004651"/>
    </source>
</evidence>
<dbReference type="GO" id="GO:0005886">
    <property type="term" value="C:plasma membrane"/>
    <property type="evidence" value="ECO:0007669"/>
    <property type="project" value="UniProtKB-SubCell"/>
</dbReference>
<feature type="transmembrane region" description="Helical" evidence="8">
    <location>
        <begin position="85"/>
        <end position="104"/>
    </location>
</feature>
<accession>A0A1H4JS43</accession>
<feature type="transmembrane region" description="Helical" evidence="8">
    <location>
        <begin position="365"/>
        <end position="385"/>
    </location>
</feature>
<name>A0A1H4JS43_9BACT</name>
<dbReference type="InterPro" id="IPR005829">
    <property type="entry name" value="Sugar_transporter_CS"/>
</dbReference>
<evidence type="ECO:0000256" key="6">
    <source>
        <dbReference type="ARBA" id="ARBA00022989"/>
    </source>
</evidence>
<dbReference type="Gene3D" id="1.20.1250.20">
    <property type="entry name" value="MFS general substrate transporter like domains"/>
    <property type="match status" value="1"/>
</dbReference>
<sequence>MTDANHSPRTRLPVLLAACVGNGFEFYNVTIYAFVAVTLSRLFFPAGRFSGSMLLTFGLFGVSYIVRPLGGLVLGAYADRAGRRASLLLSISLMLAGTVLLVFSPTFETIGIWAPVLLLCARLLQGLALGGEFGSTAAYLLENAPLQKQSLYASLQFASQGFGALLTAIVMFAVSRLSNAQMAAWGWRVPFAVGLLLAPIGLYLRKHMRDTEAFLHTRPVRHPIHDLLRHHGKRIAVAAASTAVLSANIYLRVYLPTFAQTRLGIPIASSALLMLITALSSMVLVPLSANLVTPRNGLRWMSAVIVTTLLAIWPLLHMLDVYRSRAALIVAYTLLTVLSALYSAPQAWFVSMLFPTHVRAGGVGASFNFGVLLFGGFAPAIYAALASSTETIASSAVYVAFAGCISLISIAVTPKRLRAARV</sequence>
<feature type="transmembrane region" description="Helical" evidence="8">
    <location>
        <begin position="391"/>
        <end position="412"/>
    </location>
</feature>
<protein>
    <submittedName>
        <fullName evidence="10">MFS transporter, MHS family, proline/betaine transporter</fullName>
    </submittedName>
</protein>
<dbReference type="InterPro" id="IPR051084">
    <property type="entry name" value="H+-coupled_symporters"/>
</dbReference>
<keyword evidence="7 8" id="KW-0472">Membrane</keyword>
<keyword evidence="3" id="KW-1003">Cell membrane</keyword>
<evidence type="ECO:0000313" key="11">
    <source>
        <dbReference type="Proteomes" id="UP000182409"/>
    </source>
</evidence>